<dbReference type="Proteomes" id="UP000075635">
    <property type="component" value="Unassembled WGS sequence"/>
</dbReference>
<gene>
    <name evidence="1" type="ORF">BE17_15150</name>
</gene>
<organism evidence="1 2">
    <name type="scientific">Sorangium cellulosum</name>
    <name type="common">Polyangium cellulosum</name>
    <dbReference type="NCBI Taxonomy" id="56"/>
    <lineage>
        <taxon>Bacteria</taxon>
        <taxon>Pseudomonadati</taxon>
        <taxon>Myxococcota</taxon>
        <taxon>Polyangia</taxon>
        <taxon>Polyangiales</taxon>
        <taxon>Polyangiaceae</taxon>
        <taxon>Sorangium</taxon>
    </lineage>
</organism>
<dbReference type="AlphaFoldDB" id="A0A150RBY7"/>
<evidence type="ECO:0000313" key="2">
    <source>
        <dbReference type="Proteomes" id="UP000075635"/>
    </source>
</evidence>
<dbReference type="EMBL" id="JEMB01002860">
    <property type="protein sequence ID" value="KYF77777.1"/>
    <property type="molecule type" value="Genomic_DNA"/>
</dbReference>
<evidence type="ECO:0000313" key="1">
    <source>
        <dbReference type="EMBL" id="KYF77777.1"/>
    </source>
</evidence>
<proteinExistence type="predicted"/>
<protein>
    <submittedName>
        <fullName evidence="1">Uncharacterized protein</fullName>
    </submittedName>
</protein>
<sequence length="122" mass="13231">MVQHPLTSAAVWRALERWPREDGRALRSPEALQGTTRAEALPLQSRMEGMCGVMEGDEVQICPAPPPQSSRRYLVGRRGDAGCPLCARRTRSTTAGLGGTSYHFLTATWVILVVGEPLPSSS</sequence>
<reference evidence="1 2" key="1">
    <citation type="submission" date="2014-02" db="EMBL/GenBank/DDBJ databases">
        <title>The small core and large imbalanced accessory genome model reveals a collaborative survival strategy of Sorangium cellulosum strains in nature.</title>
        <authorList>
            <person name="Han K."/>
            <person name="Peng R."/>
            <person name="Blom J."/>
            <person name="Li Y.-Z."/>
        </authorList>
    </citation>
    <scope>NUCLEOTIDE SEQUENCE [LARGE SCALE GENOMIC DNA]</scope>
    <source>
        <strain evidence="1 2">So0011-07</strain>
    </source>
</reference>
<comment type="caution">
    <text evidence="1">The sequence shown here is derived from an EMBL/GenBank/DDBJ whole genome shotgun (WGS) entry which is preliminary data.</text>
</comment>
<name>A0A150RBY7_SORCE</name>
<accession>A0A150RBY7</accession>